<dbReference type="InterPro" id="IPR019327">
    <property type="entry name" value="WKF"/>
</dbReference>
<name>A0A7S4B0M5_CHRCT</name>
<dbReference type="PANTHER" id="PTHR22306">
    <property type="entry name" value="CHROMOSOME 7 OPEN READING FRAME 50"/>
    <property type="match status" value="1"/>
</dbReference>
<reference evidence="3" key="1">
    <citation type="submission" date="2021-01" db="EMBL/GenBank/DDBJ databases">
        <authorList>
            <person name="Corre E."/>
            <person name="Pelletier E."/>
            <person name="Niang G."/>
            <person name="Scheremetjew M."/>
            <person name="Finn R."/>
            <person name="Kale V."/>
            <person name="Holt S."/>
            <person name="Cochrane G."/>
            <person name="Meng A."/>
            <person name="Brown T."/>
            <person name="Cohen L."/>
        </authorList>
    </citation>
    <scope>NUCLEOTIDE SEQUENCE</scope>
    <source>
        <strain evidence="3">CCMP645</strain>
    </source>
</reference>
<dbReference type="EMBL" id="HBIZ01004417">
    <property type="protein sequence ID" value="CAE0749876.1"/>
    <property type="molecule type" value="Transcribed_RNA"/>
</dbReference>
<feature type="domain" description="WKF" evidence="2">
    <location>
        <begin position="54"/>
        <end position="119"/>
    </location>
</feature>
<evidence type="ECO:0000259" key="2">
    <source>
        <dbReference type="Pfam" id="PF10180"/>
    </source>
</evidence>
<feature type="compositionally biased region" description="Basic residues" evidence="1">
    <location>
        <begin position="1"/>
        <end position="34"/>
    </location>
</feature>
<dbReference type="Pfam" id="PF10180">
    <property type="entry name" value="WKF"/>
    <property type="match status" value="1"/>
</dbReference>
<gene>
    <name evidence="3" type="ORF">PCAR00345_LOCUS2460</name>
</gene>
<evidence type="ECO:0000313" key="3">
    <source>
        <dbReference type="EMBL" id="CAE0749876.1"/>
    </source>
</evidence>
<dbReference type="PANTHER" id="PTHR22306:SF2">
    <property type="entry name" value="CHROMOSOME 7 OPEN READING FRAME 50"/>
    <property type="match status" value="1"/>
</dbReference>
<organism evidence="3">
    <name type="scientific">Chrysotila carterae</name>
    <name type="common">Marine alga</name>
    <name type="synonym">Syracosphaera carterae</name>
    <dbReference type="NCBI Taxonomy" id="13221"/>
    <lineage>
        <taxon>Eukaryota</taxon>
        <taxon>Haptista</taxon>
        <taxon>Haptophyta</taxon>
        <taxon>Prymnesiophyceae</taxon>
        <taxon>Isochrysidales</taxon>
        <taxon>Isochrysidaceae</taxon>
        <taxon>Chrysotila</taxon>
    </lineage>
</organism>
<feature type="region of interest" description="Disordered" evidence="1">
    <location>
        <begin position="1"/>
        <end position="50"/>
    </location>
</feature>
<sequence length="175" mass="19669">MAKAKHIKGARKGKGTKGNKGKGMKAMAKLRMKKKQQEQQAQREGPSRIEGALEYLSKWSRRDEEEVDWKFNKVKQATLLRFWPDRQKVPSDVFSQQLLPYLKSLPETGLERTIAQARAIVENASASATQEVDAQGAEDENDSEEARQLAAESSALRKIRHARALKVIAALLQET</sequence>
<accession>A0A7S4B0M5</accession>
<dbReference type="AlphaFoldDB" id="A0A7S4B0M5"/>
<feature type="region of interest" description="Disordered" evidence="1">
    <location>
        <begin position="125"/>
        <end position="149"/>
    </location>
</feature>
<evidence type="ECO:0000256" key="1">
    <source>
        <dbReference type="SAM" id="MobiDB-lite"/>
    </source>
</evidence>
<protein>
    <recommendedName>
        <fullName evidence="2">WKF domain-containing protein</fullName>
    </recommendedName>
</protein>
<proteinExistence type="predicted"/>